<dbReference type="Proteomes" id="UP000321960">
    <property type="component" value="Unassembled WGS sequence"/>
</dbReference>
<gene>
    <name evidence="3" type="ORF">GCM10007888_55760</name>
    <name evidence="2" type="ORF">MOX02_23260</name>
</gene>
<keyword evidence="1" id="KW-0732">Signal</keyword>
<feature type="chain" id="PRO_5022088522" evidence="1">
    <location>
        <begin position="29"/>
        <end position="155"/>
    </location>
</feature>
<reference evidence="3" key="1">
    <citation type="journal article" date="2014" name="Int. J. Syst. Evol. Microbiol.">
        <title>Complete genome of a new Firmicutes species belonging to the dominant human colonic microbiota ('Ruminococcus bicirculans') reveals two chromosomes and a selective capacity to utilize plant glucans.</title>
        <authorList>
            <consortium name="NISC Comparative Sequencing Program"/>
            <person name="Wegmann U."/>
            <person name="Louis P."/>
            <person name="Goesmann A."/>
            <person name="Henrissat B."/>
            <person name="Duncan S.H."/>
            <person name="Flint H.J."/>
        </authorList>
    </citation>
    <scope>NUCLEOTIDE SEQUENCE</scope>
    <source>
        <strain evidence="3">NBRC 107715</strain>
    </source>
</reference>
<dbReference type="EMBL" id="BSPK01000111">
    <property type="protein sequence ID" value="GLS67193.1"/>
    <property type="molecule type" value="Genomic_DNA"/>
</dbReference>
<dbReference type="EMBL" id="BJZU01000043">
    <property type="protein sequence ID" value="GEP04288.1"/>
    <property type="molecule type" value="Genomic_DNA"/>
</dbReference>
<evidence type="ECO:0000313" key="3">
    <source>
        <dbReference type="EMBL" id="GLS67193.1"/>
    </source>
</evidence>
<accession>A0A512J2U1</accession>
<evidence type="ECO:0000313" key="4">
    <source>
        <dbReference type="Proteomes" id="UP000321960"/>
    </source>
</evidence>
<reference evidence="5" key="2">
    <citation type="journal article" date="2019" name="Int. J. Syst. Evol. Microbiol.">
        <title>The Global Catalogue of Microorganisms (GCM) 10K type strain sequencing project: providing services to taxonomists for standard genome sequencing and annotation.</title>
        <authorList>
            <consortium name="The Broad Institute Genomics Platform"/>
            <consortium name="The Broad Institute Genome Sequencing Center for Infectious Disease"/>
            <person name="Wu L."/>
            <person name="Ma J."/>
        </authorList>
    </citation>
    <scope>NUCLEOTIDE SEQUENCE [LARGE SCALE GENOMIC DNA]</scope>
    <source>
        <strain evidence="5">NBRC 107715</strain>
    </source>
</reference>
<evidence type="ECO:0000313" key="2">
    <source>
        <dbReference type="EMBL" id="GEP04288.1"/>
    </source>
</evidence>
<dbReference type="Proteomes" id="UP001156856">
    <property type="component" value="Unassembled WGS sequence"/>
</dbReference>
<dbReference type="AlphaFoldDB" id="A0A512J2U1"/>
<proteinExistence type="predicted"/>
<name>A0A512J2U1_9HYPH</name>
<reference evidence="3" key="4">
    <citation type="submission" date="2023-01" db="EMBL/GenBank/DDBJ databases">
        <title>Draft genome sequence of Methylobacterium oxalidis strain NBRC 107715.</title>
        <authorList>
            <person name="Sun Q."/>
            <person name="Mori K."/>
        </authorList>
    </citation>
    <scope>NUCLEOTIDE SEQUENCE</scope>
    <source>
        <strain evidence="3">NBRC 107715</strain>
    </source>
</reference>
<sequence length="155" mass="16468">MAMRQHSKLWSAFFAAAALAGWAGDASADCLRRVYNRSAYILVVSQDGGPPISLRPGSSASLRLSQPGTLDLGVQCPTFSGAEATVARTQFSYQAILDRCYIEFGTQFYVSALGRGFLGMQGTKPFTVNNPRQGDVVLGPFDAACPAPAALSRRG</sequence>
<reference evidence="2 4" key="3">
    <citation type="submission" date="2019-07" db="EMBL/GenBank/DDBJ databases">
        <title>Whole genome shotgun sequence of Methylobacterium oxalidis NBRC 107715.</title>
        <authorList>
            <person name="Hosoyama A."/>
            <person name="Uohara A."/>
            <person name="Ohji S."/>
            <person name="Ichikawa N."/>
        </authorList>
    </citation>
    <scope>NUCLEOTIDE SEQUENCE [LARGE SCALE GENOMIC DNA]</scope>
    <source>
        <strain evidence="2 4">NBRC 107715</strain>
    </source>
</reference>
<evidence type="ECO:0000313" key="5">
    <source>
        <dbReference type="Proteomes" id="UP001156856"/>
    </source>
</evidence>
<evidence type="ECO:0000256" key="1">
    <source>
        <dbReference type="SAM" id="SignalP"/>
    </source>
</evidence>
<protein>
    <submittedName>
        <fullName evidence="2">Uncharacterized protein</fullName>
    </submittedName>
</protein>
<feature type="signal peptide" evidence="1">
    <location>
        <begin position="1"/>
        <end position="28"/>
    </location>
</feature>
<comment type="caution">
    <text evidence="2">The sequence shown here is derived from an EMBL/GenBank/DDBJ whole genome shotgun (WGS) entry which is preliminary data.</text>
</comment>
<keyword evidence="5" id="KW-1185">Reference proteome</keyword>
<organism evidence="2 4">
    <name type="scientific">Methylobacterium oxalidis</name>
    <dbReference type="NCBI Taxonomy" id="944322"/>
    <lineage>
        <taxon>Bacteria</taxon>
        <taxon>Pseudomonadati</taxon>
        <taxon>Pseudomonadota</taxon>
        <taxon>Alphaproteobacteria</taxon>
        <taxon>Hyphomicrobiales</taxon>
        <taxon>Methylobacteriaceae</taxon>
        <taxon>Methylobacterium</taxon>
    </lineage>
</organism>